<keyword evidence="1 8" id="KW-0240">DNA-directed RNA polymerase</keyword>
<comment type="subcellular location">
    <subcellularLocation>
        <location evidence="8">Cytoplasm</location>
    </subcellularLocation>
</comment>
<dbReference type="GO" id="GO:0003899">
    <property type="term" value="F:DNA-directed RNA polymerase activity"/>
    <property type="evidence" value="ECO:0007669"/>
    <property type="project" value="UniProtKB-UniRule"/>
</dbReference>
<dbReference type="AlphaFoldDB" id="A0A832T9A5"/>
<gene>
    <name evidence="8" type="primary">rpo12</name>
    <name evidence="8" type="synonym">rpoP</name>
    <name evidence="9" type="ORF">HA336_04450</name>
</gene>
<evidence type="ECO:0000313" key="9">
    <source>
        <dbReference type="EMBL" id="HII70465.1"/>
    </source>
</evidence>
<keyword evidence="2 8" id="KW-0963">Cytoplasm</keyword>
<evidence type="ECO:0000256" key="5">
    <source>
        <dbReference type="ARBA" id="ARBA00022723"/>
    </source>
</evidence>
<dbReference type="HAMAP" id="MF_00615">
    <property type="entry name" value="RNApol_arch_Rpo12"/>
    <property type="match status" value="1"/>
</dbReference>
<feature type="binding site" evidence="8">
    <location>
        <position position="29"/>
    </location>
    <ligand>
        <name>Zn(2+)</name>
        <dbReference type="ChEBI" id="CHEBI:29105"/>
    </ligand>
</feature>
<dbReference type="EC" id="2.7.7.6" evidence="8"/>
<dbReference type="Pfam" id="PF03604">
    <property type="entry name" value="Zn_ribbon_RPAB4"/>
    <property type="match status" value="1"/>
</dbReference>
<dbReference type="InterPro" id="IPR029040">
    <property type="entry name" value="RPABC4/Spt4"/>
</dbReference>
<dbReference type="GeneID" id="1477681"/>
<feature type="binding site" evidence="8">
    <location>
        <position position="32"/>
    </location>
    <ligand>
        <name>Zn(2+)</name>
        <dbReference type="ChEBI" id="CHEBI:29105"/>
    </ligand>
</feature>
<comment type="caution">
    <text evidence="9">The sequence shown here is derived from an EMBL/GenBank/DDBJ whole genome shotgun (WGS) entry which is preliminary data.</text>
</comment>
<proteinExistence type="inferred from homology"/>
<evidence type="ECO:0000256" key="6">
    <source>
        <dbReference type="ARBA" id="ARBA00022833"/>
    </source>
</evidence>
<dbReference type="InterPro" id="IPR023464">
    <property type="entry name" value="Rpo12"/>
</dbReference>
<keyword evidence="6 8" id="KW-0862">Zinc</keyword>
<dbReference type="RefSeq" id="WP_011018748.1">
    <property type="nucleotide sequence ID" value="NZ_DUJS01000004.1"/>
</dbReference>
<keyword evidence="4 8" id="KW-0548">Nucleotidyltransferase</keyword>
<comment type="catalytic activity">
    <reaction evidence="8">
        <text>RNA(n) + a ribonucleoside 5'-triphosphate = RNA(n+1) + diphosphate</text>
        <dbReference type="Rhea" id="RHEA:21248"/>
        <dbReference type="Rhea" id="RHEA-COMP:14527"/>
        <dbReference type="Rhea" id="RHEA-COMP:17342"/>
        <dbReference type="ChEBI" id="CHEBI:33019"/>
        <dbReference type="ChEBI" id="CHEBI:61557"/>
        <dbReference type="ChEBI" id="CHEBI:140395"/>
        <dbReference type="EC" id="2.7.7.6"/>
    </reaction>
</comment>
<dbReference type="InterPro" id="IPR006591">
    <property type="entry name" value="RNAP_P/RPABC4"/>
</dbReference>
<evidence type="ECO:0000313" key="10">
    <source>
        <dbReference type="Proteomes" id="UP000619545"/>
    </source>
</evidence>
<dbReference type="SMART" id="SM00659">
    <property type="entry name" value="RPOLCX"/>
    <property type="match status" value="1"/>
</dbReference>
<comment type="subunit">
    <text evidence="8">Part of the RNA polymerase complex.</text>
</comment>
<keyword evidence="5 8" id="KW-0479">Metal-binding</keyword>
<dbReference type="GO" id="GO:0003677">
    <property type="term" value="F:DNA binding"/>
    <property type="evidence" value="ECO:0007669"/>
    <property type="project" value="InterPro"/>
</dbReference>
<evidence type="ECO:0000256" key="4">
    <source>
        <dbReference type="ARBA" id="ARBA00022695"/>
    </source>
</evidence>
<dbReference type="Proteomes" id="UP000619545">
    <property type="component" value="Unassembled WGS sequence"/>
</dbReference>
<comment type="cofactor">
    <cofactor evidence="8">
        <name>Zn(2+)</name>
        <dbReference type="ChEBI" id="CHEBI:29105"/>
    </cofactor>
    <text evidence="8">Binds 1 zinc ion.</text>
</comment>
<dbReference type="Gene3D" id="2.20.28.30">
    <property type="entry name" value="RNA polymerase ii, chain L"/>
    <property type="match status" value="1"/>
</dbReference>
<organism evidence="9 10">
    <name type="scientific">Methanopyrus kandleri</name>
    <dbReference type="NCBI Taxonomy" id="2320"/>
    <lineage>
        <taxon>Archaea</taxon>
        <taxon>Methanobacteriati</taxon>
        <taxon>Methanobacteriota</taxon>
        <taxon>Methanomada group</taxon>
        <taxon>Methanopyri</taxon>
        <taxon>Methanopyrales</taxon>
        <taxon>Methanopyraceae</taxon>
        <taxon>Methanopyrus</taxon>
    </lineage>
</organism>
<name>A0A832T9A5_9EURY</name>
<dbReference type="EMBL" id="DUJS01000004">
    <property type="protein sequence ID" value="HII70465.1"/>
    <property type="molecule type" value="Genomic_DNA"/>
</dbReference>
<dbReference type="GO" id="GO:0008270">
    <property type="term" value="F:zinc ion binding"/>
    <property type="evidence" value="ECO:0007669"/>
    <property type="project" value="UniProtKB-UniRule"/>
</dbReference>
<comment type="function">
    <text evidence="8">DNA-dependent RNA polymerase (RNAP) catalyzes the transcription of DNA into RNA using the four ribonucleoside triphosphates as substrates.</text>
</comment>
<keyword evidence="7 8" id="KW-0804">Transcription</keyword>
<dbReference type="GO" id="GO:0000428">
    <property type="term" value="C:DNA-directed RNA polymerase complex"/>
    <property type="evidence" value="ECO:0007669"/>
    <property type="project" value="UniProtKB-KW"/>
</dbReference>
<comment type="similarity">
    <text evidence="8">Belongs to the archaeal Rpo12/eukaryotic RPC10 RNA polymerase subunit family.</text>
</comment>
<evidence type="ECO:0000256" key="1">
    <source>
        <dbReference type="ARBA" id="ARBA00022478"/>
    </source>
</evidence>
<evidence type="ECO:0000256" key="2">
    <source>
        <dbReference type="ARBA" id="ARBA00022490"/>
    </source>
</evidence>
<dbReference type="SMR" id="A0A832T9A5"/>
<sequence>MYEEEKYEYICMRCGKKVRLDINEDPIRCTHCGFRLVMKPRHPVPRRYKAR</sequence>
<evidence type="ECO:0000256" key="8">
    <source>
        <dbReference type="HAMAP-Rule" id="MF_00615"/>
    </source>
</evidence>
<dbReference type="GO" id="GO:0005737">
    <property type="term" value="C:cytoplasm"/>
    <property type="evidence" value="ECO:0007669"/>
    <property type="project" value="UniProtKB-SubCell"/>
</dbReference>
<keyword evidence="3 8" id="KW-0808">Transferase</keyword>
<evidence type="ECO:0000256" key="3">
    <source>
        <dbReference type="ARBA" id="ARBA00022679"/>
    </source>
</evidence>
<dbReference type="GO" id="GO:0006351">
    <property type="term" value="P:DNA-templated transcription"/>
    <property type="evidence" value="ECO:0007669"/>
    <property type="project" value="UniProtKB-UniRule"/>
</dbReference>
<feature type="binding site" evidence="8">
    <location>
        <position position="14"/>
    </location>
    <ligand>
        <name>Zn(2+)</name>
        <dbReference type="ChEBI" id="CHEBI:29105"/>
    </ligand>
</feature>
<reference evidence="9" key="1">
    <citation type="journal article" date="2020" name="bioRxiv">
        <title>A rank-normalized archaeal taxonomy based on genome phylogeny resolves widespread incomplete and uneven classifications.</title>
        <authorList>
            <person name="Rinke C."/>
            <person name="Chuvochina M."/>
            <person name="Mussig A.J."/>
            <person name="Chaumeil P.-A."/>
            <person name="Waite D.W."/>
            <person name="Whitman W.B."/>
            <person name="Parks D.H."/>
            <person name="Hugenholtz P."/>
        </authorList>
    </citation>
    <scope>NUCLEOTIDE SEQUENCE</scope>
    <source>
        <strain evidence="9">UBA8853</strain>
    </source>
</reference>
<dbReference type="SUPFAM" id="SSF63393">
    <property type="entry name" value="RNA polymerase subunits"/>
    <property type="match status" value="1"/>
</dbReference>
<protein>
    <recommendedName>
        <fullName evidence="8">DNA-directed RNA polymerase subunit Rpo12</fullName>
        <ecNumber evidence="8">2.7.7.6</ecNumber>
    </recommendedName>
    <alternativeName>
        <fullName evidence="8">DNA-directed RNA polymerase subunit P</fullName>
    </alternativeName>
</protein>
<evidence type="ECO:0000256" key="7">
    <source>
        <dbReference type="ARBA" id="ARBA00023163"/>
    </source>
</evidence>
<accession>A0A832T9A5</accession>